<dbReference type="PANTHER" id="PTHR46388">
    <property type="entry name" value="NHL REPEAT-CONTAINING PROTEIN 2"/>
    <property type="match status" value="1"/>
</dbReference>
<dbReference type="PROSITE" id="PS50887">
    <property type="entry name" value="GGDEF"/>
    <property type="match status" value="1"/>
</dbReference>
<dbReference type="Gene3D" id="3.30.70.270">
    <property type="match status" value="1"/>
</dbReference>
<dbReference type="PROSITE" id="PS51125">
    <property type="entry name" value="NHL"/>
    <property type="match status" value="2"/>
</dbReference>
<dbReference type="Pfam" id="PF25021">
    <property type="entry name" value="TEN_NHL"/>
    <property type="match status" value="1"/>
</dbReference>
<dbReference type="PANTHER" id="PTHR46388:SF2">
    <property type="entry name" value="NHL REPEAT-CONTAINING PROTEIN 2"/>
    <property type="match status" value="1"/>
</dbReference>
<dbReference type="AlphaFoldDB" id="A0A318ESU7"/>
<feature type="repeat" description="NHL" evidence="2">
    <location>
        <begin position="196"/>
        <end position="226"/>
    </location>
</feature>
<evidence type="ECO:0000313" key="4">
    <source>
        <dbReference type="EMBL" id="PXV95590.1"/>
    </source>
</evidence>
<feature type="domain" description="GGDEF" evidence="3">
    <location>
        <begin position="17"/>
        <end position="155"/>
    </location>
</feature>
<dbReference type="RefSeq" id="WP_110290042.1">
    <property type="nucleotide sequence ID" value="NZ_QICS01000001.1"/>
</dbReference>
<proteinExistence type="predicted"/>
<dbReference type="SUPFAM" id="SSF55073">
    <property type="entry name" value="Nucleotide cyclase"/>
    <property type="match status" value="1"/>
</dbReference>
<sequence length="510" mass="57017">MMHWKLLEGNSTNCNELPKFVVIIDLDFFIRYCKRFDKKAVEKIINEINQFFLKNKTKDAFVYQSDGDEYMFEFYENCNLKKIQDYIQLLKNNFRKQHFLMNVDYNYRFARLSFSAGISVCKKEEGGIKFARQKALVALNQAKALRRNCVVCFPEKTVRNNNIVYFNKKLELSILFGKSGIKGFCNDKKTLEAALLDEPQSIAADSRGNIYIADQNNHSIVKFDGIHVYSIVGNGKFSNHLTKDSVNKACLNKPTGITVKGTLLYITDTGNDVVWKVDMNSMRMTVLAGNGVPGFEGDGIPAIEAKLNKPGGIVIDKEDNIYINDIANNLIRKVGLDGVITTYAGTGQYGYAGDGTDACNATFGEIYGMGIDREAGEIFLADYHNHCIRMIDIQTHMICTVAGCGIQGYEGDGDDALKAKLTRPVAVCVDRKKNIIIAESGNHCIRILERKSNKIYTLAGDGSWGIGSVKQAYTFRFANPNAVCLGADNKLYVVDEANNRICLLNYEGEK</sequence>
<dbReference type="Pfam" id="PF00990">
    <property type="entry name" value="GGDEF"/>
    <property type="match status" value="1"/>
</dbReference>
<dbReference type="Proteomes" id="UP000247523">
    <property type="component" value="Unassembled WGS sequence"/>
</dbReference>
<dbReference type="Gene3D" id="2.120.10.30">
    <property type="entry name" value="TolB, C-terminal domain"/>
    <property type="match status" value="2"/>
</dbReference>
<dbReference type="Gene3D" id="2.40.10.500">
    <property type="match status" value="1"/>
</dbReference>
<evidence type="ECO:0000259" key="3">
    <source>
        <dbReference type="PROSITE" id="PS50887"/>
    </source>
</evidence>
<comment type="caution">
    <text evidence="4">The sequence shown here is derived from an EMBL/GenBank/DDBJ whole genome shotgun (WGS) entry which is preliminary data.</text>
</comment>
<evidence type="ECO:0000256" key="2">
    <source>
        <dbReference type="PROSITE-ProRule" id="PRU00504"/>
    </source>
</evidence>
<organism evidence="4 5">
    <name type="scientific">Lachnotalea glycerini</name>
    <dbReference type="NCBI Taxonomy" id="1763509"/>
    <lineage>
        <taxon>Bacteria</taxon>
        <taxon>Bacillati</taxon>
        <taxon>Bacillota</taxon>
        <taxon>Clostridia</taxon>
        <taxon>Lachnospirales</taxon>
        <taxon>Lachnospiraceae</taxon>
        <taxon>Lachnotalea</taxon>
    </lineage>
</organism>
<evidence type="ECO:0000256" key="1">
    <source>
        <dbReference type="ARBA" id="ARBA00022737"/>
    </source>
</evidence>
<dbReference type="InterPro" id="IPR029787">
    <property type="entry name" value="Nucleotide_cyclase"/>
</dbReference>
<feature type="repeat" description="NHL" evidence="2">
    <location>
        <begin position="421"/>
        <end position="451"/>
    </location>
</feature>
<dbReference type="Pfam" id="PF01436">
    <property type="entry name" value="NHL"/>
    <property type="match status" value="2"/>
</dbReference>
<dbReference type="InterPro" id="IPR043128">
    <property type="entry name" value="Rev_trsase/Diguanyl_cyclase"/>
</dbReference>
<evidence type="ECO:0000313" key="5">
    <source>
        <dbReference type="Proteomes" id="UP000247523"/>
    </source>
</evidence>
<dbReference type="InterPro" id="IPR011042">
    <property type="entry name" value="6-blade_b-propeller_TolB-like"/>
</dbReference>
<protein>
    <submittedName>
        <fullName evidence="4">GGDEF domain-containing protein</fullName>
    </submittedName>
</protein>
<dbReference type="InterPro" id="IPR000160">
    <property type="entry name" value="GGDEF_dom"/>
</dbReference>
<accession>A0A318ESU7</accession>
<gene>
    <name evidence="4" type="ORF">C8E03_101219</name>
</gene>
<keyword evidence="1" id="KW-0677">Repeat</keyword>
<dbReference type="InterPro" id="IPR001258">
    <property type="entry name" value="NHL_repeat"/>
</dbReference>
<reference evidence="4 5" key="1">
    <citation type="submission" date="2018-05" db="EMBL/GenBank/DDBJ databases">
        <title>Genomic Encyclopedia of Type Strains, Phase IV (KMG-IV): sequencing the most valuable type-strain genomes for metagenomic binning, comparative biology and taxonomic classification.</title>
        <authorList>
            <person name="Goeker M."/>
        </authorList>
    </citation>
    <scope>NUCLEOTIDE SEQUENCE [LARGE SCALE GENOMIC DNA]</scope>
    <source>
        <strain evidence="4 5">DSM 28816</strain>
    </source>
</reference>
<dbReference type="InterPro" id="IPR056822">
    <property type="entry name" value="TEN_NHL"/>
</dbReference>
<dbReference type="SUPFAM" id="SSF101898">
    <property type="entry name" value="NHL repeat"/>
    <property type="match status" value="1"/>
</dbReference>
<name>A0A318ESU7_9FIRM</name>
<dbReference type="EMBL" id="QICS01000001">
    <property type="protein sequence ID" value="PXV95590.1"/>
    <property type="molecule type" value="Genomic_DNA"/>
</dbReference>